<keyword evidence="5 8" id="KW-0812">Transmembrane</keyword>
<feature type="transmembrane region" description="Helical" evidence="8">
    <location>
        <begin position="90"/>
        <end position="108"/>
    </location>
</feature>
<evidence type="ECO:0000256" key="6">
    <source>
        <dbReference type="ARBA" id="ARBA00022989"/>
    </source>
</evidence>
<evidence type="ECO:0000313" key="10">
    <source>
        <dbReference type="EMBL" id="CAB3929976.1"/>
    </source>
</evidence>
<keyword evidence="6 8" id="KW-1133">Transmembrane helix</keyword>
<dbReference type="Proteomes" id="UP000494183">
    <property type="component" value="Unassembled WGS sequence"/>
</dbReference>
<dbReference type="Gene3D" id="1.20.1720.10">
    <property type="entry name" value="Multidrug resistance protein D"/>
    <property type="match status" value="1"/>
</dbReference>
<feature type="transmembrane region" description="Helical" evidence="8">
    <location>
        <begin position="380"/>
        <end position="400"/>
    </location>
</feature>
<dbReference type="RefSeq" id="WP_063962327.1">
    <property type="nucleotide sequence ID" value="NZ_CADILH010000001.1"/>
</dbReference>
<reference evidence="10 11" key="1">
    <citation type="submission" date="2020-04" db="EMBL/GenBank/DDBJ databases">
        <authorList>
            <person name="De Canck E."/>
        </authorList>
    </citation>
    <scope>NUCLEOTIDE SEQUENCE [LARGE SCALE GENOMIC DNA]</scope>
    <source>
        <strain evidence="10 11">LMG 6000</strain>
    </source>
</reference>
<feature type="transmembrane region" description="Helical" evidence="8">
    <location>
        <begin position="231"/>
        <end position="252"/>
    </location>
</feature>
<dbReference type="PROSITE" id="PS00216">
    <property type="entry name" value="SUGAR_TRANSPORT_1"/>
    <property type="match status" value="1"/>
</dbReference>
<dbReference type="InterPro" id="IPR005829">
    <property type="entry name" value="Sugar_transporter_CS"/>
</dbReference>
<evidence type="ECO:0000256" key="5">
    <source>
        <dbReference type="ARBA" id="ARBA00022692"/>
    </source>
</evidence>
<proteinExistence type="inferred from homology"/>
<feature type="domain" description="Major facilitator superfamily (MFS) profile" evidence="9">
    <location>
        <begin position="23"/>
        <end position="405"/>
    </location>
</feature>
<evidence type="ECO:0000256" key="1">
    <source>
        <dbReference type="ARBA" id="ARBA00004651"/>
    </source>
</evidence>
<evidence type="ECO:0000256" key="3">
    <source>
        <dbReference type="ARBA" id="ARBA00022448"/>
    </source>
</evidence>
<feature type="transmembrane region" description="Helical" evidence="8">
    <location>
        <begin position="114"/>
        <end position="135"/>
    </location>
</feature>
<evidence type="ECO:0000256" key="8">
    <source>
        <dbReference type="RuleBase" id="RU365088"/>
    </source>
</evidence>
<dbReference type="EMBL" id="CADILH010000001">
    <property type="protein sequence ID" value="CAB3929976.1"/>
    <property type="molecule type" value="Genomic_DNA"/>
</dbReference>
<comment type="subcellular location">
    <subcellularLocation>
        <location evidence="8">Cell inner membrane</location>
        <topology evidence="8">Multi-pass membrane protein</topology>
    </subcellularLocation>
    <subcellularLocation>
        <location evidence="1">Cell membrane</location>
        <topology evidence="1">Multi-pass membrane protein</topology>
    </subcellularLocation>
</comment>
<keyword evidence="11" id="KW-1185">Reference proteome</keyword>
<dbReference type="SUPFAM" id="SSF103473">
    <property type="entry name" value="MFS general substrate transporter"/>
    <property type="match status" value="1"/>
</dbReference>
<gene>
    <name evidence="10" type="primary">bcr_1</name>
    <name evidence="10" type="ORF">LMG6000_01029</name>
</gene>
<dbReference type="InterPro" id="IPR004812">
    <property type="entry name" value="Efflux_drug-R_Bcr/CmlA"/>
</dbReference>
<dbReference type="Pfam" id="PF07690">
    <property type="entry name" value="MFS_1"/>
    <property type="match status" value="1"/>
</dbReference>
<feature type="transmembrane region" description="Helical" evidence="8">
    <location>
        <begin position="317"/>
        <end position="338"/>
    </location>
</feature>
<evidence type="ECO:0000256" key="2">
    <source>
        <dbReference type="ARBA" id="ARBA00006236"/>
    </source>
</evidence>
<dbReference type="PROSITE" id="PS50850">
    <property type="entry name" value="MFS"/>
    <property type="match status" value="1"/>
</dbReference>
<accession>A0A6S7F417</accession>
<keyword evidence="4" id="KW-1003">Cell membrane</keyword>
<evidence type="ECO:0000259" key="9">
    <source>
        <dbReference type="PROSITE" id="PS50850"/>
    </source>
</evidence>
<feature type="transmembrane region" description="Helical" evidence="8">
    <location>
        <begin position="60"/>
        <end position="78"/>
    </location>
</feature>
<feature type="transmembrane region" description="Helical" evidence="8">
    <location>
        <begin position="350"/>
        <end position="374"/>
    </location>
</feature>
<dbReference type="InterPro" id="IPR020846">
    <property type="entry name" value="MFS_dom"/>
</dbReference>
<dbReference type="AlphaFoldDB" id="A0A6S7F417"/>
<sequence length="405" mass="40384">MNTPSSIAVAPGDAAPARLTGRLLAVLAGLAALGALSTNIILPAFPSMASELGADTRDMGLVLSSFFLAFAVGQLFVGPISDRWGRRAPVVGGLALFIAGSLVCVWAPTLPLLVAGRVVQALGVCAASVLSRAIARDLFEGEALSRTLALTMVAMAAAPGFSPLLGSAMEYGPGWRASFALVALLGLLLALAYTAVVGETHPADRRAAASPGAVLRGYATLALDRRFMGPALAVSVIVGGLYAFFAATPAVLMGRLGLSALQLGLFFACTVFVVFAAGMLAPRLAHRWGAAAVARAGCAVALAGALAMLAGGESGGLAYFTGAVVLYLLGMGLVNPLGTAMALGPFSRQAGLASSLLGGLQMGCAGAMTALASVAGGSPALTLGLVLAAAAVLAFAALMARGRME</sequence>
<dbReference type="GO" id="GO:0042910">
    <property type="term" value="F:xenobiotic transmembrane transporter activity"/>
    <property type="evidence" value="ECO:0007669"/>
    <property type="project" value="InterPro"/>
</dbReference>
<name>A0A6S7F417_9BURK</name>
<keyword evidence="8" id="KW-0997">Cell inner membrane</keyword>
<dbReference type="GO" id="GO:1990961">
    <property type="term" value="P:xenobiotic detoxification by transmembrane export across the plasma membrane"/>
    <property type="evidence" value="ECO:0007669"/>
    <property type="project" value="InterPro"/>
</dbReference>
<keyword evidence="7 8" id="KW-0472">Membrane</keyword>
<dbReference type="GO" id="GO:0005886">
    <property type="term" value="C:plasma membrane"/>
    <property type="evidence" value="ECO:0007669"/>
    <property type="project" value="UniProtKB-SubCell"/>
</dbReference>
<dbReference type="PANTHER" id="PTHR42718">
    <property type="entry name" value="MAJOR FACILITATOR SUPERFAMILY MULTIDRUG TRANSPORTER MFSC"/>
    <property type="match status" value="1"/>
</dbReference>
<feature type="transmembrane region" description="Helical" evidence="8">
    <location>
        <begin position="23"/>
        <end position="45"/>
    </location>
</feature>
<dbReference type="InterPro" id="IPR036259">
    <property type="entry name" value="MFS_trans_sf"/>
</dbReference>
<feature type="transmembrane region" description="Helical" evidence="8">
    <location>
        <begin position="147"/>
        <end position="165"/>
    </location>
</feature>
<feature type="transmembrane region" description="Helical" evidence="8">
    <location>
        <begin position="292"/>
        <end position="311"/>
    </location>
</feature>
<organism evidence="10 11">
    <name type="scientific">Achromobacter insolitus</name>
    <dbReference type="NCBI Taxonomy" id="217204"/>
    <lineage>
        <taxon>Bacteria</taxon>
        <taxon>Pseudomonadati</taxon>
        <taxon>Pseudomonadota</taxon>
        <taxon>Betaproteobacteria</taxon>
        <taxon>Burkholderiales</taxon>
        <taxon>Alcaligenaceae</taxon>
        <taxon>Achromobacter</taxon>
    </lineage>
</organism>
<comment type="similarity">
    <text evidence="2 8">Belongs to the major facilitator superfamily. Bcr/CmlA family.</text>
</comment>
<dbReference type="PANTHER" id="PTHR42718:SF46">
    <property type="entry name" value="BLR6921 PROTEIN"/>
    <property type="match status" value="1"/>
</dbReference>
<feature type="transmembrane region" description="Helical" evidence="8">
    <location>
        <begin position="258"/>
        <end position="280"/>
    </location>
</feature>
<dbReference type="InterPro" id="IPR011701">
    <property type="entry name" value="MFS"/>
</dbReference>
<feature type="transmembrane region" description="Helical" evidence="8">
    <location>
        <begin position="177"/>
        <end position="196"/>
    </location>
</feature>
<evidence type="ECO:0000313" key="11">
    <source>
        <dbReference type="Proteomes" id="UP000494183"/>
    </source>
</evidence>
<evidence type="ECO:0000256" key="4">
    <source>
        <dbReference type="ARBA" id="ARBA00022475"/>
    </source>
</evidence>
<dbReference type="OrthoDB" id="9814303at2"/>
<keyword evidence="3 8" id="KW-0813">Transport</keyword>
<protein>
    <recommendedName>
        <fullName evidence="8">Bcr/CflA family efflux transporter</fullName>
    </recommendedName>
</protein>
<dbReference type="NCBIfam" id="TIGR00710">
    <property type="entry name" value="efflux_Bcr_CflA"/>
    <property type="match status" value="1"/>
</dbReference>
<evidence type="ECO:0000256" key="7">
    <source>
        <dbReference type="ARBA" id="ARBA00023136"/>
    </source>
</evidence>